<keyword evidence="2 6" id="KW-0812">Transmembrane</keyword>
<evidence type="ECO:0000256" key="2">
    <source>
        <dbReference type="ARBA" id="ARBA00022692"/>
    </source>
</evidence>
<dbReference type="InterPro" id="IPR049326">
    <property type="entry name" value="Rhodopsin_dom_fungi"/>
</dbReference>
<dbReference type="GO" id="GO:0016020">
    <property type="term" value="C:membrane"/>
    <property type="evidence" value="ECO:0007669"/>
    <property type="project" value="UniProtKB-SubCell"/>
</dbReference>
<gene>
    <name evidence="8" type="ORF">AB675_5095</name>
</gene>
<dbReference type="PANTHER" id="PTHR33048">
    <property type="entry name" value="PTH11-LIKE INTEGRAL MEMBRANE PROTEIN (AFU_ORTHOLOGUE AFUA_5G11245)"/>
    <property type="match status" value="1"/>
</dbReference>
<feature type="domain" description="Rhodopsin" evidence="7">
    <location>
        <begin position="26"/>
        <end position="233"/>
    </location>
</feature>
<comment type="similarity">
    <text evidence="5">Belongs to the SAT4 family.</text>
</comment>
<dbReference type="Pfam" id="PF20684">
    <property type="entry name" value="Fung_rhodopsin"/>
    <property type="match status" value="1"/>
</dbReference>
<evidence type="ECO:0000313" key="9">
    <source>
        <dbReference type="Proteomes" id="UP000038010"/>
    </source>
</evidence>
<dbReference type="EMBL" id="LFJN01000015">
    <property type="protein sequence ID" value="KPI39505.1"/>
    <property type="molecule type" value="Genomic_DNA"/>
</dbReference>
<feature type="transmembrane region" description="Helical" evidence="6">
    <location>
        <begin position="94"/>
        <end position="118"/>
    </location>
</feature>
<proteinExistence type="inferred from homology"/>
<dbReference type="STRING" id="1664694.A0A0N1H8K2"/>
<dbReference type="InterPro" id="IPR052337">
    <property type="entry name" value="SAT4-like"/>
</dbReference>
<evidence type="ECO:0000259" key="7">
    <source>
        <dbReference type="Pfam" id="PF20684"/>
    </source>
</evidence>
<keyword evidence="3 6" id="KW-1133">Transmembrane helix</keyword>
<feature type="transmembrane region" description="Helical" evidence="6">
    <location>
        <begin position="42"/>
        <end position="63"/>
    </location>
</feature>
<evidence type="ECO:0000256" key="6">
    <source>
        <dbReference type="SAM" id="Phobius"/>
    </source>
</evidence>
<dbReference type="RefSeq" id="XP_017999468.1">
    <property type="nucleotide sequence ID" value="XM_018145279.1"/>
</dbReference>
<evidence type="ECO:0000256" key="1">
    <source>
        <dbReference type="ARBA" id="ARBA00004141"/>
    </source>
</evidence>
<accession>A0A0N1H8K2</accession>
<organism evidence="8 9">
    <name type="scientific">Cyphellophora attinorum</name>
    <dbReference type="NCBI Taxonomy" id="1664694"/>
    <lineage>
        <taxon>Eukaryota</taxon>
        <taxon>Fungi</taxon>
        <taxon>Dikarya</taxon>
        <taxon>Ascomycota</taxon>
        <taxon>Pezizomycotina</taxon>
        <taxon>Eurotiomycetes</taxon>
        <taxon>Chaetothyriomycetidae</taxon>
        <taxon>Chaetothyriales</taxon>
        <taxon>Cyphellophoraceae</taxon>
        <taxon>Cyphellophora</taxon>
    </lineage>
</organism>
<dbReference type="Proteomes" id="UP000038010">
    <property type="component" value="Unassembled WGS sequence"/>
</dbReference>
<keyword evidence="4 6" id="KW-0472">Membrane</keyword>
<dbReference type="GeneID" id="28737159"/>
<dbReference type="AlphaFoldDB" id="A0A0N1H8K2"/>
<evidence type="ECO:0000256" key="3">
    <source>
        <dbReference type="ARBA" id="ARBA00022989"/>
    </source>
</evidence>
<dbReference type="OrthoDB" id="2988756at2759"/>
<sequence length="638" mass="72163">MTSISANDAQLGNYVCSSTSFLLLSLRLVLTRHRDKKFGFGSLLTATSMLVLVARVVIVYYYLHYGTSQDYLFSKGRESFTSPPDLDNIRVGSILALVSRMLITTFYWLQICLLLHFYSAMVREFHWVNTIKACWVAIVVSYIIVVVLTFAECRPFRLYWQVTPSPGKCVQAYAQLLAQGICNIILDLFLLAISWPLVAVRCTLLQKLRVGALFIIGTFCIVTTCIRIAYIYADDSHQPEILNEIYRRHFEGIILRPWNADFSVDGLDHGDSRLALLLLCKSQKQAIHQVLINCATIKMYSELHVAAFAMGNATVDRIQNLQVCERVMRPHGTPFPLMSKALLKLPNLKSLQISMGDFEVDMKDGDFRIENSIYEFYFQHTTLLGEMRDPCRDLREAAAKLEGHSLWLHDLLLQSDGLKITVDFSLRSGANAQLAASVPGDLEVFDAKLSPSLRPASRIQAMSPKTAVHCCMLCIVMPNAKTRCFFFSDIPLCTGSYVDLFGLMQDKHFPGKAPVPQKTRLKRLAWEVGVVLLPGSGCGFCGFCGRYDVVPDPGYRFCGGCDTKLEQQWHIWRRILRVENSTVLKRPWKSVYGLIASFVVEAKGGLTNGWNDGSWLGFDEQEHFFTRLFDPELEWVSR</sequence>
<evidence type="ECO:0000256" key="4">
    <source>
        <dbReference type="ARBA" id="ARBA00023136"/>
    </source>
</evidence>
<protein>
    <recommendedName>
        <fullName evidence="7">Rhodopsin domain-containing protein</fullName>
    </recommendedName>
</protein>
<feature type="transmembrane region" description="Helical" evidence="6">
    <location>
        <begin position="210"/>
        <end position="233"/>
    </location>
</feature>
<keyword evidence="9" id="KW-1185">Reference proteome</keyword>
<dbReference type="VEuPathDB" id="FungiDB:AB675_5095"/>
<reference evidence="8 9" key="1">
    <citation type="submission" date="2015-06" db="EMBL/GenBank/DDBJ databases">
        <title>Draft genome of the ant-associated black yeast Phialophora attae CBS 131958.</title>
        <authorList>
            <person name="Moreno L.F."/>
            <person name="Stielow B.J."/>
            <person name="de Hoog S."/>
            <person name="Vicente V.A."/>
            <person name="Weiss V.A."/>
            <person name="de Vries M."/>
            <person name="Cruz L.M."/>
            <person name="Souza E.M."/>
        </authorList>
    </citation>
    <scope>NUCLEOTIDE SEQUENCE [LARGE SCALE GENOMIC DNA]</scope>
    <source>
        <strain evidence="8 9">CBS 131958</strain>
    </source>
</reference>
<feature type="transmembrane region" description="Helical" evidence="6">
    <location>
        <begin position="130"/>
        <end position="151"/>
    </location>
</feature>
<feature type="transmembrane region" description="Helical" evidence="6">
    <location>
        <begin position="171"/>
        <end position="198"/>
    </location>
</feature>
<evidence type="ECO:0000256" key="5">
    <source>
        <dbReference type="ARBA" id="ARBA00038359"/>
    </source>
</evidence>
<comment type="subcellular location">
    <subcellularLocation>
        <location evidence="1">Membrane</location>
        <topology evidence="1">Multi-pass membrane protein</topology>
    </subcellularLocation>
</comment>
<name>A0A0N1H8K2_9EURO</name>
<comment type="caution">
    <text evidence="8">The sequence shown here is derived from an EMBL/GenBank/DDBJ whole genome shotgun (WGS) entry which is preliminary data.</text>
</comment>
<evidence type="ECO:0000313" key="8">
    <source>
        <dbReference type="EMBL" id="KPI39505.1"/>
    </source>
</evidence>
<dbReference type="PANTHER" id="PTHR33048:SF47">
    <property type="entry name" value="INTEGRAL MEMBRANE PROTEIN-RELATED"/>
    <property type="match status" value="1"/>
</dbReference>